<dbReference type="SUPFAM" id="SSF52972">
    <property type="entry name" value="ITPase-like"/>
    <property type="match status" value="1"/>
</dbReference>
<dbReference type="InterPro" id="IPR029001">
    <property type="entry name" value="ITPase-like_fam"/>
</dbReference>
<accession>W1Y512</accession>
<gene>
    <name evidence="1" type="ORF">Q604_UNBC08297G0002</name>
</gene>
<feature type="non-terminal residue" evidence="1">
    <location>
        <position position="40"/>
    </location>
</feature>
<evidence type="ECO:0000313" key="1">
    <source>
        <dbReference type="EMBL" id="ETJ37481.1"/>
    </source>
</evidence>
<organism evidence="1">
    <name type="scientific">human gut metagenome</name>
    <dbReference type="NCBI Taxonomy" id="408170"/>
    <lineage>
        <taxon>unclassified sequences</taxon>
        <taxon>metagenomes</taxon>
        <taxon>organismal metagenomes</taxon>
    </lineage>
</organism>
<dbReference type="AlphaFoldDB" id="W1Y512"/>
<comment type="caution">
    <text evidence="1">The sequence shown here is derived from an EMBL/GenBank/DDBJ whole genome shotgun (WGS) entry which is preliminary data.</text>
</comment>
<reference evidence="1" key="1">
    <citation type="submission" date="2013-12" db="EMBL/GenBank/DDBJ databases">
        <title>A Varibaculum cambriense genome reconstructed from a premature infant gut community with otherwise low bacterial novelty that shifts toward anaerobic metabolism during the third week of life.</title>
        <authorList>
            <person name="Brown C.T."/>
            <person name="Sharon I."/>
            <person name="Thomas B.C."/>
            <person name="Castelle C.J."/>
            <person name="Morowitz M.J."/>
            <person name="Banfield J.F."/>
        </authorList>
    </citation>
    <scope>NUCLEOTIDE SEQUENCE</scope>
</reference>
<protein>
    <submittedName>
        <fullName evidence="1">Non-canonical purine NTP pyrophosphatase</fullName>
    </submittedName>
</protein>
<dbReference type="EMBL" id="AZMM01008297">
    <property type="protein sequence ID" value="ETJ37481.1"/>
    <property type="molecule type" value="Genomic_DNA"/>
</dbReference>
<dbReference type="Gene3D" id="3.90.950.10">
    <property type="match status" value="1"/>
</dbReference>
<sequence>MEQIVLATGNKGKIREFSEAFSHLSIDCVPVKDVDRKSVV</sequence>
<name>W1Y512_9ZZZZ</name>
<proteinExistence type="predicted"/>